<reference evidence="6 7" key="1">
    <citation type="submission" date="2019-12" db="EMBL/GenBank/DDBJ databases">
        <title>Draft genome sequence of the ascomycete Xylaria multiplex DSM 110363.</title>
        <authorList>
            <person name="Buettner E."/>
            <person name="Kellner H."/>
        </authorList>
    </citation>
    <scope>NUCLEOTIDE SEQUENCE [LARGE SCALE GENOMIC DNA]</scope>
    <source>
        <strain evidence="6 7">DSM 110363</strain>
    </source>
</reference>
<feature type="DNA-binding region" description="HMG box" evidence="3">
    <location>
        <begin position="187"/>
        <end position="255"/>
    </location>
</feature>
<evidence type="ECO:0000256" key="3">
    <source>
        <dbReference type="PROSITE-ProRule" id="PRU00267"/>
    </source>
</evidence>
<dbReference type="Gene3D" id="1.10.30.10">
    <property type="entry name" value="High mobility group box domain"/>
    <property type="match status" value="1"/>
</dbReference>
<dbReference type="InParanoid" id="A0A7C8MUI6"/>
<name>A0A7C8MUI6_9PEZI</name>
<evidence type="ECO:0000256" key="1">
    <source>
        <dbReference type="ARBA" id="ARBA00023125"/>
    </source>
</evidence>
<dbReference type="OrthoDB" id="2307332at2759"/>
<keyword evidence="1 3" id="KW-0238">DNA-binding</keyword>
<dbReference type="PANTHER" id="PTHR10270:SF161">
    <property type="entry name" value="SEX-DETERMINING REGION Y PROTEIN"/>
    <property type="match status" value="1"/>
</dbReference>
<dbReference type="GO" id="GO:0001228">
    <property type="term" value="F:DNA-binding transcription activator activity, RNA polymerase II-specific"/>
    <property type="evidence" value="ECO:0007669"/>
    <property type="project" value="TreeGrafter"/>
</dbReference>
<dbReference type="PROSITE" id="PS50118">
    <property type="entry name" value="HMG_BOX_2"/>
    <property type="match status" value="1"/>
</dbReference>
<dbReference type="PANTHER" id="PTHR10270">
    <property type="entry name" value="SOX TRANSCRIPTION FACTOR"/>
    <property type="match status" value="1"/>
</dbReference>
<dbReference type="GO" id="GO:0005634">
    <property type="term" value="C:nucleus"/>
    <property type="evidence" value="ECO:0007669"/>
    <property type="project" value="UniProtKB-UniRule"/>
</dbReference>
<keyword evidence="3" id="KW-0539">Nucleus</keyword>
<comment type="caution">
    <text evidence="6">The sequence shown here is derived from an EMBL/GenBank/DDBJ whole genome shotgun (WGS) entry which is preliminary data.</text>
</comment>
<dbReference type="Pfam" id="PF00505">
    <property type="entry name" value="HMG_box"/>
    <property type="match status" value="1"/>
</dbReference>
<dbReference type="GO" id="GO:0000122">
    <property type="term" value="P:negative regulation of transcription by RNA polymerase II"/>
    <property type="evidence" value="ECO:0007669"/>
    <property type="project" value="TreeGrafter"/>
</dbReference>
<accession>A0A7C8MUI6</accession>
<dbReference type="Proteomes" id="UP000481858">
    <property type="component" value="Unassembled WGS sequence"/>
</dbReference>
<dbReference type="CDD" id="cd01389">
    <property type="entry name" value="HMG-box_ROX1-like"/>
    <property type="match status" value="1"/>
</dbReference>
<evidence type="ECO:0000313" key="7">
    <source>
        <dbReference type="Proteomes" id="UP000481858"/>
    </source>
</evidence>
<feature type="region of interest" description="Disordered" evidence="4">
    <location>
        <begin position="100"/>
        <end position="150"/>
    </location>
</feature>
<dbReference type="GO" id="GO:0000978">
    <property type="term" value="F:RNA polymerase II cis-regulatory region sequence-specific DNA binding"/>
    <property type="evidence" value="ECO:0007669"/>
    <property type="project" value="TreeGrafter"/>
</dbReference>
<dbReference type="InterPro" id="IPR050140">
    <property type="entry name" value="SRY-related_HMG-box_TF-like"/>
</dbReference>
<dbReference type="InterPro" id="IPR009071">
    <property type="entry name" value="HMG_box_dom"/>
</dbReference>
<protein>
    <recommendedName>
        <fullName evidence="5">HMG box domain-containing protein</fullName>
    </recommendedName>
</protein>
<dbReference type="GO" id="GO:0030154">
    <property type="term" value="P:cell differentiation"/>
    <property type="evidence" value="ECO:0007669"/>
    <property type="project" value="TreeGrafter"/>
</dbReference>
<organism evidence="6 7">
    <name type="scientific">Xylaria multiplex</name>
    <dbReference type="NCBI Taxonomy" id="323545"/>
    <lineage>
        <taxon>Eukaryota</taxon>
        <taxon>Fungi</taxon>
        <taxon>Dikarya</taxon>
        <taxon>Ascomycota</taxon>
        <taxon>Pezizomycotina</taxon>
        <taxon>Sordariomycetes</taxon>
        <taxon>Xylariomycetidae</taxon>
        <taxon>Xylariales</taxon>
        <taxon>Xylariaceae</taxon>
        <taxon>Xylaria</taxon>
    </lineage>
</organism>
<dbReference type="SUPFAM" id="SSF47095">
    <property type="entry name" value="HMG-box"/>
    <property type="match status" value="1"/>
</dbReference>
<dbReference type="AlphaFoldDB" id="A0A7C8MUI6"/>
<sequence length="269" mass="30830">MEFIDPQLLSYDAMQVDQPEPGSFTNFLQDDNAYYSSSPEEPTPAYAFDFRPAYPEEPLAEPAFQPNFYHDPWQFAGAGATQTDDDKTIVVATEEPAAPVRSPRYGLRPREPKGFASPSRRRNGDRIVKQNKARPGRKMEAPPSTLAGTPLSAPLSQLAEGLPNIPELDMEAFVYRERADRIMRGKITRPINAFLLYRQAYQLHVQYLYNTKDSRDVSRIVGVSWRMEDKKVRNWFHELADIEKAEHARLFPNYSYQPGKSSMETYRLS</sequence>
<evidence type="ECO:0000256" key="2">
    <source>
        <dbReference type="ARBA" id="ARBA00023163"/>
    </source>
</evidence>
<feature type="domain" description="HMG box" evidence="5">
    <location>
        <begin position="187"/>
        <end position="255"/>
    </location>
</feature>
<keyword evidence="7" id="KW-1185">Reference proteome</keyword>
<proteinExistence type="predicted"/>
<evidence type="ECO:0000256" key="4">
    <source>
        <dbReference type="SAM" id="MobiDB-lite"/>
    </source>
</evidence>
<evidence type="ECO:0000313" key="6">
    <source>
        <dbReference type="EMBL" id="KAF2968667.1"/>
    </source>
</evidence>
<keyword evidence="2" id="KW-0804">Transcription</keyword>
<gene>
    <name evidence="6" type="ORF">GQX73_g4927</name>
</gene>
<evidence type="ECO:0000259" key="5">
    <source>
        <dbReference type="PROSITE" id="PS50118"/>
    </source>
</evidence>
<dbReference type="EMBL" id="WUBL01000047">
    <property type="protein sequence ID" value="KAF2968667.1"/>
    <property type="molecule type" value="Genomic_DNA"/>
</dbReference>
<dbReference type="SMART" id="SM00398">
    <property type="entry name" value="HMG"/>
    <property type="match status" value="1"/>
</dbReference>
<dbReference type="InterPro" id="IPR036910">
    <property type="entry name" value="HMG_box_dom_sf"/>
</dbReference>